<feature type="transmembrane region" description="Helical" evidence="6">
    <location>
        <begin position="204"/>
        <end position="221"/>
    </location>
</feature>
<feature type="transmembrane region" description="Helical" evidence="6">
    <location>
        <begin position="299"/>
        <end position="319"/>
    </location>
</feature>
<feature type="transmembrane region" description="Helical" evidence="6">
    <location>
        <begin position="493"/>
        <end position="514"/>
    </location>
</feature>
<evidence type="ECO:0000256" key="5">
    <source>
        <dbReference type="SAM" id="MobiDB-lite"/>
    </source>
</evidence>
<dbReference type="RefSeq" id="XP_003293841.1">
    <property type="nucleotide sequence ID" value="XM_003293793.1"/>
</dbReference>
<feature type="region of interest" description="Disordered" evidence="5">
    <location>
        <begin position="96"/>
        <end position="116"/>
    </location>
</feature>
<reference evidence="8" key="1">
    <citation type="journal article" date="2011" name="Genome Biol.">
        <title>Comparative genomics of the social amoebae Dictyostelium discoideum and Dictyostelium purpureum.</title>
        <authorList>
            <consortium name="US DOE Joint Genome Institute (JGI-PGF)"/>
            <person name="Sucgang R."/>
            <person name="Kuo A."/>
            <person name="Tian X."/>
            <person name="Salerno W."/>
            <person name="Parikh A."/>
            <person name="Feasley C.L."/>
            <person name="Dalin E."/>
            <person name="Tu H."/>
            <person name="Huang E."/>
            <person name="Barry K."/>
            <person name="Lindquist E."/>
            <person name="Shapiro H."/>
            <person name="Bruce D."/>
            <person name="Schmutz J."/>
            <person name="Salamov A."/>
            <person name="Fey P."/>
            <person name="Gaudet P."/>
            <person name="Anjard C."/>
            <person name="Babu M.M."/>
            <person name="Basu S."/>
            <person name="Bushmanova Y."/>
            <person name="van der Wel H."/>
            <person name="Katoh-Kurasawa M."/>
            <person name="Dinh C."/>
            <person name="Coutinho P.M."/>
            <person name="Saito T."/>
            <person name="Elias M."/>
            <person name="Schaap P."/>
            <person name="Kay R.R."/>
            <person name="Henrissat B."/>
            <person name="Eichinger L."/>
            <person name="Rivero F."/>
            <person name="Putnam N.H."/>
            <person name="West C.M."/>
            <person name="Loomis W.F."/>
            <person name="Chisholm R.L."/>
            <person name="Shaulsky G."/>
            <person name="Strassmann J.E."/>
            <person name="Queller D.C."/>
            <person name="Kuspa A."/>
            <person name="Grigoriev I.V."/>
        </authorList>
    </citation>
    <scope>NUCLEOTIDE SEQUENCE [LARGE SCALE GENOMIC DNA]</scope>
    <source>
        <strain evidence="8">QSDP1</strain>
    </source>
</reference>
<dbReference type="Proteomes" id="UP000001064">
    <property type="component" value="Unassembled WGS sequence"/>
</dbReference>
<dbReference type="GO" id="GO:0016020">
    <property type="term" value="C:membrane"/>
    <property type="evidence" value="ECO:0007669"/>
    <property type="project" value="UniProtKB-SubCell"/>
</dbReference>
<dbReference type="Gene3D" id="1.20.1250.20">
    <property type="entry name" value="MFS general substrate transporter like domains"/>
    <property type="match status" value="1"/>
</dbReference>
<comment type="subcellular location">
    <subcellularLocation>
        <location evidence="1">Membrane</location>
        <topology evidence="1">Multi-pass membrane protein</topology>
    </subcellularLocation>
</comment>
<dbReference type="OMA" id="MAQAMNS"/>
<sequence length="559" mass="62562">MILGDKEYDEFDEYDINIDGASSATTSTTARDNNNDNNIIITSPQTQQDIDQYDNTKKIYKEALIEKESTFISLDKHYLDENENENNKEYYNININNENTDYNNKNNNNSNNNSNSKEFYFNQDNSVSIFLNKILAWIYSKPRGLWNTIHCAIGFLFIFFGYNPTQSLITNIHEKDGSIGLTLIYLFFSISCFIAPSIIKKIGLIKSLYLSGFVYALFIFCSIDKLSYLFLPASCAIGFAAGLLWTAQPVYVSQNAASSLQGEKEIGIYSGIFQAINSSGGIIGNAVSGGLRTAKIQTTYILCTLGSVTVFGSSLLIFLKNVDSSTQGPKRSLKKTLISTFLVFKDKKFQLCIPLFILQGQSQSYFFQTINNLIGIERVGFISLVFGVVSVLGASLWGKVHDSKGKVVMQYILAGLYILSLVLAFVAYHFSEMPLFYVISAINGCFDSLQTILIFVTVATLYPIDNVAAFSASRFVMSISTAAAFFTFKYIPFFAVVFWLLLLLIAAQVSYTTLMKQIKDFTKLPSETSSDIIVNKISKHHDDYEDYDSFGTVNEDDKI</sequence>
<dbReference type="InterPro" id="IPR051617">
    <property type="entry name" value="UNC-93-like_regulator"/>
</dbReference>
<proteinExistence type="predicted"/>
<dbReference type="InterPro" id="IPR010291">
    <property type="entry name" value="Ion_channel_UNC-93"/>
</dbReference>
<evidence type="ECO:0000256" key="3">
    <source>
        <dbReference type="ARBA" id="ARBA00022989"/>
    </source>
</evidence>
<feature type="transmembrane region" description="Helical" evidence="6">
    <location>
        <begin position="379"/>
        <end position="398"/>
    </location>
</feature>
<dbReference type="VEuPathDB" id="AmoebaDB:DICPUDRAFT_158759"/>
<dbReference type="PANTHER" id="PTHR23294">
    <property type="entry name" value="ET TRANSLATION PRODUCT-RELATED"/>
    <property type="match status" value="1"/>
</dbReference>
<keyword evidence="4 6" id="KW-0472">Membrane</keyword>
<feature type="transmembrane region" description="Helical" evidence="6">
    <location>
        <begin position="177"/>
        <end position="198"/>
    </location>
</feature>
<dbReference type="KEGG" id="dpp:DICPUDRAFT_158759"/>
<dbReference type="InParanoid" id="F1A2E7"/>
<keyword evidence="8" id="KW-1185">Reference proteome</keyword>
<dbReference type="eggNOG" id="KOG3098">
    <property type="taxonomic scope" value="Eukaryota"/>
</dbReference>
<dbReference type="GeneID" id="10505155"/>
<evidence type="ECO:0000313" key="7">
    <source>
        <dbReference type="EMBL" id="EGC29637.1"/>
    </source>
</evidence>
<accession>F1A2E7</accession>
<evidence type="ECO:0000256" key="1">
    <source>
        <dbReference type="ARBA" id="ARBA00004141"/>
    </source>
</evidence>
<feature type="transmembrane region" description="Helical" evidence="6">
    <location>
        <begin position="436"/>
        <end position="460"/>
    </location>
</feature>
<gene>
    <name evidence="7" type="ORF">DICPUDRAFT_158759</name>
</gene>
<dbReference type="InterPro" id="IPR036259">
    <property type="entry name" value="MFS_trans_sf"/>
</dbReference>
<feature type="transmembrane region" description="Helical" evidence="6">
    <location>
        <begin position="144"/>
        <end position="165"/>
    </location>
</feature>
<protein>
    <recommendedName>
        <fullName evidence="9">Major facilitator superfamily (MFS) profile domain-containing protein</fullName>
    </recommendedName>
</protein>
<keyword evidence="3 6" id="KW-1133">Transmembrane helix</keyword>
<evidence type="ECO:0000256" key="4">
    <source>
        <dbReference type="ARBA" id="ARBA00023136"/>
    </source>
</evidence>
<dbReference type="EMBL" id="GL871408">
    <property type="protein sequence ID" value="EGC29637.1"/>
    <property type="molecule type" value="Genomic_DNA"/>
</dbReference>
<keyword evidence="2 6" id="KW-0812">Transmembrane</keyword>
<dbReference type="OrthoDB" id="196103at2759"/>
<dbReference type="PANTHER" id="PTHR23294:SF6">
    <property type="entry name" value="MAJOR FACILITATOR SUPERFAMILY (MFS) PROFILE DOMAIN-CONTAINING PROTEIN"/>
    <property type="match status" value="1"/>
</dbReference>
<name>F1A2E7_DICPU</name>
<evidence type="ECO:0000256" key="2">
    <source>
        <dbReference type="ARBA" id="ARBA00022692"/>
    </source>
</evidence>
<dbReference type="Pfam" id="PF05978">
    <property type="entry name" value="UNC-93"/>
    <property type="match status" value="1"/>
</dbReference>
<evidence type="ECO:0000313" key="8">
    <source>
        <dbReference type="Proteomes" id="UP000001064"/>
    </source>
</evidence>
<feature type="transmembrane region" description="Helical" evidence="6">
    <location>
        <begin position="228"/>
        <end position="246"/>
    </location>
</feature>
<organism evidence="7 8">
    <name type="scientific">Dictyostelium purpureum</name>
    <name type="common">Slime mold</name>
    <dbReference type="NCBI Taxonomy" id="5786"/>
    <lineage>
        <taxon>Eukaryota</taxon>
        <taxon>Amoebozoa</taxon>
        <taxon>Evosea</taxon>
        <taxon>Eumycetozoa</taxon>
        <taxon>Dictyostelia</taxon>
        <taxon>Dictyosteliales</taxon>
        <taxon>Dictyosteliaceae</taxon>
        <taxon>Dictyostelium</taxon>
    </lineage>
</organism>
<dbReference type="AlphaFoldDB" id="F1A2E7"/>
<dbReference type="SUPFAM" id="SSF103473">
    <property type="entry name" value="MFS general substrate transporter"/>
    <property type="match status" value="1"/>
</dbReference>
<evidence type="ECO:0000256" key="6">
    <source>
        <dbReference type="SAM" id="Phobius"/>
    </source>
</evidence>
<evidence type="ECO:0008006" key="9">
    <source>
        <dbReference type="Google" id="ProtNLM"/>
    </source>
</evidence>
<feature type="transmembrane region" description="Helical" evidence="6">
    <location>
        <begin position="410"/>
        <end position="430"/>
    </location>
</feature>